<dbReference type="RefSeq" id="WP_099513580.1">
    <property type="nucleotide sequence ID" value="NZ_CP016617.1"/>
</dbReference>
<evidence type="ECO:0000256" key="4">
    <source>
        <dbReference type="PIRNR" id="PIRNR000962"/>
    </source>
</evidence>
<evidence type="ECO:0000256" key="2">
    <source>
        <dbReference type="ARBA" id="ARBA00023149"/>
    </source>
</evidence>
<dbReference type="PANTHER" id="PTHR28283:SF1">
    <property type="entry name" value="3',5'-CYCLIC-NUCLEOTIDE PHOSPHODIESTERASE 1"/>
    <property type="match status" value="1"/>
</dbReference>
<dbReference type="OrthoDB" id="9773738at2"/>
<dbReference type="InterPro" id="IPR024225">
    <property type="entry name" value="cAMP-PdiesteraseII_CS"/>
</dbReference>
<dbReference type="SUPFAM" id="SSF56281">
    <property type="entry name" value="Metallo-hydrolase/oxidoreductase"/>
    <property type="match status" value="1"/>
</dbReference>
<dbReference type="PANTHER" id="PTHR28283">
    <property type="entry name" value="3',5'-CYCLIC-NUCLEOTIDE PHOSPHODIESTERASE 1"/>
    <property type="match status" value="1"/>
</dbReference>
<protein>
    <submittedName>
        <fullName evidence="6">3',5'-cyclic-nucleotide phosphodiesterase</fullName>
    </submittedName>
</protein>
<dbReference type="InterPro" id="IPR000396">
    <property type="entry name" value="Pdiesterase2"/>
</dbReference>
<dbReference type="GO" id="GO:1902660">
    <property type="term" value="P:negative regulation of glucose mediated signaling pathway"/>
    <property type="evidence" value="ECO:0007669"/>
    <property type="project" value="TreeGrafter"/>
</dbReference>
<name>A0A1B2ERM2_9HYPH</name>
<gene>
    <name evidence="6" type="ORF">BB934_29720</name>
</gene>
<dbReference type="EMBL" id="CP016617">
    <property type="protein sequence ID" value="ANY82472.1"/>
    <property type="molecule type" value="Genomic_DNA"/>
</dbReference>
<dbReference type="PRINTS" id="PR00388">
    <property type="entry name" value="PDIESTERASE2"/>
</dbReference>
<keyword evidence="2 4" id="KW-0114">cAMP</keyword>
<dbReference type="SMART" id="SM00849">
    <property type="entry name" value="Lactamase_B"/>
    <property type="match status" value="1"/>
</dbReference>
<feature type="domain" description="Metallo-beta-lactamase" evidence="5">
    <location>
        <begin position="40"/>
        <end position="258"/>
    </location>
</feature>
<evidence type="ECO:0000256" key="3">
    <source>
        <dbReference type="ARBA" id="ARBA00025762"/>
    </source>
</evidence>
<dbReference type="GO" id="GO:0004115">
    <property type="term" value="F:3',5'-cyclic-AMP phosphodiesterase activity"/>
    <property type="evidence" value="ECO:0007669"/>
    <property type="project" value="UniProtKB-UniRule"/>
</dbReference>
<reference evidence="6" key="1">
    <citation type="submission" date="2016-07" db="EMBL/GenBank/DDBJ databases">
        <title>Microvirga ossetica sp. nov. a new species of rhizobia isolated from root nodules of the legume species Vicia alpestris Steven originated from North Ossetia region in the Caucasus.</title>
        <authorList>
            <person name="Safronova V.I."/>
            <person name="Kuznetsova I.G."/>
            <person name="Sazanova A.L."/>
            <person name="Belimov A."/>
            <person name="Andronov E."/>
            <person name="Osledkin Y.S."/>
            <person name="Onishchuk O.P."/>
            <person name="Kurchak O.N."/>
            <person name="Shaposhnikov A.I."/>
            <person name="Willems A."/>
            <person name="Tikhonovich I.A."/>
        </authorList>
    </citation>
    <scope>NUCLEOTIDE SEQUENCE [LARGE SCALE GENOMIC DNA]</scope>
    <source>
        <strain evidence="6">V5/3M</strain>
        <plasmid evidence="6">unnamed1</plasmid>
    </source>
</reference>
<dbReference type="GO" id="GO:0047555">
    <property type="term" value="F:3',5'-cyclic-GMP phosphodiesterase activity"/>
    <property type="evidence" value="ECO:0007669"/>
    <property type="project" value="TreeGrafter"/>
</dbReference>
<dbReference type="KEGG" id="moc:BB934_29720"/>
<keyword evidence="1 4" id="KW-0378">Hydrolase</keyword>
<dbReference type="Gene3D" id="3.60.15.10">
    <property type="entry name" value="Ribonuclease Z/Hydroxyacylglutathione hydrolase-like"/>
    <property type="match status" value="1"/>
</dbReference>
<sequence>MRLIASLVSLSMLLTPTVALSGQGFDVIVLGALGGIQDGNLSSYLIRPHGDRNAIACDAGSLVNGLRVAQDRGVFRDVKVPEGSPDSVLGHVLKSEIKGYLISHAHLDHVQGLVIASPDDSNKTIYALPSVSAEIEQAYFNWKAWPNMLDRGQPPQLKRYHLEDLKPGETKDLAGTKMTVTPFPLNHGGAESTAFLIESGGDAILCFGDTGPDEVQKASNIRDIWKAIADKVRQQRLKAIILEVSYTSDRPDNLLFGHLTPKWVHKTLHVLDQEAGGNALKGLPVVVSHIKYSLTDEQPQEAIRKELEAGNDLGLQFLIPEQGALYHFQ</sequence>
<dbReference type="PROSITE" id="PS00607">
    <property type="entry name" value="PDEASE_II"/>
    <property type="match status" value="1"/>
</dbReference>
<accession>A0A1B2ERM2</accession>
<dbReference type="Pfam" id="PF02112">
    <property type="entry name" value="PDEase_II"/>
    <property type="match status" value="1"/>
</dbReference>
<dbReference type="CDD" id="cd07735">
    <property type="entry name" value="class_II_PDE_MBL-fold"/>
    <property type="match status" value="1"/>
</dbReference>
<dbReference type="AlphaFoldDB" id="A0A1B2ERM2"/>
<organism evidence="6">
    <name type="scientific">Microvirga ossetica</name>
    <dbReference type="NCBI Taxonomy" id="1882682"/>
    <lineage>
        <taxon>Bacteria</taxon>
        <taxon>Pseudomonadati</taxon>
        <taxon>Pseudomonadota</taxon>
        <taxon>Alphaproteobacteria</taxon>
        <taxon>Hyphomicrobiales</taxon>
        <taxon>Methylobacteriaceae</taxon>
        <taxon>Microvirga</taxon>
    </lineage>
</organism>
<evidence type="ECO:0000259" key="5">
    <source>
        <dbReference type="SMART" id="SM00849"/>
    </source>
</evidence>
<dbReference type="PIRSF" id="PIRSF000962">
    <property type="entry name" value="Cyc_nuc_PDEase"/>
    <property type="match status" value="1"/>
</dbReference>
<evidence type="ECO:0000313" key="6">
    <source>
        <dbReference type="EMBL" id="ANY82472.1"/>
    </source>
</evidence>
<dbReference type="GO" id="GO:0006198">
    <property type="term" value="P:cAMP catabolic process"/>
    <property type="evidence" value="ECO:0007669"/>
    <property type="project" value="UniProtKB-UniRule"/>
</dbReference>
<evidence type="ECO:0000256" key="1">
    <source>
        <dbReference type="ARBA" id="ARBA00022801"/>
    </source>
</evidence>
<dbReference type="InterPro" id="IPR036866">
    <property type="entry name" value="RibonucZ/Hydroxyglut_hydro"/>
</dbReference>
<geneLocation type="plasmid" evidence="6">
    <name>unnamed1</name>
</geneLocation>
<proteinExistence type="inferred from homology"/>
<comment type="similarity">
    <text evidence="3 4">Belongs to the cyclic nucleotide phosphodiesterase class-II family.</text>
</comment>
<keyword evidence="6" id="KW-0614">Plasmid</keyword>
<dbReference type="InterPro" id="IPR001279">
    <property type="entry name" value="Metallo-B-lactamas"/>
</dbReference>